<comment type="caution">
    <text evidence="2">The sequence shown here is derived from an EMBL/GenBank/DDBJ whole genome shotgun (WGS) entry which is preliminary data.</text>
</comment>
<keyword evidence="3" id="KW-1185">Reference proteome</keyword>
<dbReference type="AlphaFoldDB" id="A0AAV2I4W5"/>
<dbReference type="EMBL" id="CAXITT010000336">
    <property type="protein sequence ID" value="CAL1539322.1"/>
    <property type="molecule type" value="Genomic_DNA"/>
</dbReference>
<dbReference type="Proteomes" id="UP001497497">
    <property type="component" value="Unassembled WGS sequence"/>
</dbReference>
<feature type="compositionally biased region" description="Basic and acidic residues" evidence="1">
    <location>
        <begin position="37"/>
        <end position="57"/>
    </location>
</feature>
<organism evidence="2 3">
    <name type="scientific">Lymnaea stagnalis</name>
    <name type="common">Great pond snail</name>
    <name type="synonym">Helix stagnalis</name>
    <dbReference type="NCBI Taxonomy" id="6523"/>
    <lineage>
        <taxon>Eukaryota</taxon>
        <taxon>Metazoa</taxon>
        <taxon>Spiralia</taxon>
        <taxon>Lophotrochozoa</taxon>
        <taxon>Mollusca</taxon>
        <taxon>Gastropoda</taxon>
        <taxon>Heterobranchia</taxon>
        <taxon>Euthyneura</taxon>
        <taxon>Panpulmonata</taxon>
        <taxon>Hygrophila</taxon>
        <taxon>Lymnaeoidea</taxon>
        <taxon>Lymnaeidae</taxon>
        <taxon>Lymnaea</taxon>
    </lineage>
</organism>
<evidence type="ECO:0000313" key="2">
    <source>
        <dbReference type="EMBL" id="CAL1539322.1"/>
    </source>
</evidence>
<evidence type="ECO:0000256" key="1">
    <source>
        <dbReference type="SAM" id="MobiDB-lite"/>
    </source>
</evidence>
<sequence>MEHLAPRRVFRNCAITAYPQMAESLNFRDLNVVLRDNPHRSNRTDEDGDDIDVHPEGDIDLSTARGTVRNPSNVTMADRAAHPGSTIVITVRACGIHPTVLDIRCSDHLQVLRQTGDNQRDSATRLLFGQNL</sequence>
<reference evidence="2 3" key="1">
    <citation type="submission" date="2024-04" db="EMBL/GenBank/DDBJ databases">
        <authorList>
            <consortium name="Genoscope - CEA"/>
            <person name="William W."/>
        </authorList>
    </citation>
    <scope>NUCLEOTIDE SEQUENCE [LARGE SCALE GENOMIC DNA]</scope>
</reference>
<name>A0AAV2I4W5_LYMST</name>
<proteinExistence type="predicted"/>
<evidence type="ECO:0000313" key="3">
    <source>
        <dbReference type="Proteomes" id="UP001497497"/>
    </source>
</evidence>
<protein>
    <submittedName>
        <fullName evidence="2">Uncharacterized protein</fullName>
    </submittedName>
</protein>
<feature type="region of interest" description="Disordered" evidence="1">
    <location>
        <begin position="37"/>
        <end position="70"/>
    </location>
</feature>
<accession>A0AAV2I4W5</accession>
<gene>
    <name evidence="2" type="ORF">GSLYS_00013141001</name>
</gene>